<organism evidence="4 5">
    <name type="scientific">Streptococcus dentapri</name>
    <dbReference type="NCBI Taxonomy" id="573564"/>
    <lineage>
        <taxon>Bacteria</taxon>
        <taxon>Bacillati</taxon>
        <taxon>Bacillota</taxon>
        <taxon>Bacilli</taxon>
        <taxon>Lactobacillales</taxon>
        <taxon>Streptococcaceae</taxon>
        <taxon>Streptococcus</taxon>
    </lineage>
</organism>
<protein>
    <submittedName>
        <fullName evidence="4">DUF3114 domain-containing protein</fullName>
    </submittedName>
</protein>
<feature type="compositionally biased region" description="Basic and acidic residues" evidence="2">
    <location>
        <begin position="574"/>
        <end position="591"/>
    </location>
</feature>
<dbReference type="PANTHER" id="PTHR34976:SF1">
    <property type="entry name" value="TOXIN BC_0920"/>
    <property type="match status" value="1"/>
</dbReference>
<reference evidence="5" key="1">
    <citation type="journal article" date="2019" name="Int. J. Syst. Evol. Microbiol.">
        <title>The Global Catalogue of Microorganisms (GCM) 10K type strain sequencing project: providing services to taxonomists for standard genome sequencing and annotation.</title>
        <authorList>
            <consortium name="The Broad Institute Genomics Platform"/>
            <consortium name="The Broad Institute Genome Sequencing Center for Infectious Disease"/>
            <person name="Wu L."/>
            <person name="Ma J."/>
        </authorList>
    </citation>
    <scope>NUCLEOTIDE SEQUENCE [LARGE SCALE GENOMIC DNA]</scope>
    <source>
        <strain evidence="5">CCUG 58728</strain>
    </source>
</reference>
<dbReference type="PROSITE" id="PS51756">
    <property type="entry name" value="LXG"/>
    <property type="match status" value="1"/>
</dbReference>
<dbReference type="InterPro" id="IPR021462">
    <property type="entry name" value="DUF3114"/>
</dbReference>
<dbReference type="InterPro" id="IPR006829">
    <property type="entry name" value="LXG_dom"/>
</dbReference>
<dbReference type="Pfam" id="PF11311">
    <property type="entry name" value="DUF3114"/>
    <property type="match status" value="1"/>
</dbReference>
<evidence type="ECO:0000259" key="3">
    <source>
        <dbReference type="PROSITE" id="PS51756"/>
    </source>
</evidence>
<name>A0ABV8D2X6_9STRE</name>
<dbReference type="InterPro" id="IPR051768">
    <property type="entry name" value="Bact_secretion_toxin"/>
</dbReference>
<dbReference type="PANTHER" id="PTHR34976">
    <property type="entry name" value="RIBONUCLEASE YQCG-RELATED"/>
    <property type="match status" value="1"/>
</dbReference>
<evidence type="ECO:0000313" key="5">
    <source>
        <dbReference type="Proteomes" id="UP001595901"/>
    </source>
</evidence>
<sequence length="591" mass="65773">MSVDMYLDLSQSQADSTDSMINRQLEAYDALEQALQTFVNSGDDLKGAAYDSARDLVSSDVLTLLAGGRLLSEKVKEAVAKFPEAFSSQIAPESLQESQLRADIAMLSSRIEAAQDSLEAISSSKMSEDNKHAAESQQHGIIGGLEEAKQKLEEKLEKLLAFHASSPALFSDIEALDTAVRSVSIQIQNSWDSGQGTFQLLGNASQAKETIKDSLFAQDYNVQRPEGMSDENWKTYKHTLRTQAESLQQDGWTKKAIKEGYIDTVNVSYEPRRELSIDAQLTEFFNDAHTFGSGIFQKMWGIDYHTAKDHNDSAAAEKLLGIAMKYTGMPQELDGSAEQTQAILSKMSDSLAPDDDFWDDFAGTVQVAYPDDKGAHALDDKGGDEALKQKVHQFRYVISAQQAQWVRDNYKKEGMTDEEALAAYLNDGHQSSYDFDDTARLHNKVAEDDEGNPIYPDGKEQVNYKILSKDFHTEFIISEDGSFVNEIDPEKDAADNQNGVVNGASFNYADDGDKQDHKRLDVNPPTEYDPKFRKDIIDNGGDGNGFKAPNSNRYKDSTDDLYGFKNGDNSQSTYEREQAQKDEFKEMVGEE</sequence>
<accession>A0ABV8D2X6</accession>
<keyword evidence="5" id="KW-1185">Reference proteome</keyword>
<feature type="compositionally biased region" description="Basic and acidic residues" evidence="2">
    <location>
        <begin position="528"/>
        <end position="537"/>
    </location>
</feature>
<dbReference type="RefSeq" id="WP_380432516.1">
    <property type="nucleotide sequence ID" value="NZ_JBHSAC010000074.1"/>
</dbReference>
<feature type="region of interest" description="Disordered" evidence="2">
    <location>
        <begin position="490"/>
        <end position="591"/>
    </location>
</feature>
<feature type="compositionally biased region" description="Basic and acidic residues" evidence="2">
    <location>
        <begin position="511"/>
        <end position="521"/>
    </location>
</feature>
<dbReference type="Proteomes" id="UP001595901">
    <property type="component" value="Unassembled WGS sequence"/>
</dbReference>
<comment type="caution">
    <text evidence="4">The sequence shown here is derived from an EMBL/GenBank/DDBJ whole genome shotgun (WGS) entry which is preliminary data.</text>
</comment>
<proteinExistence type="inferred from homology"/>
<feature type="domain" description="LXG" evidence="3">
    <location>
        <begin position="1"/>
        <end position="229"/>
    </location>
</feature>
<dbReference type="Pfam" id="PF04740">
    <property type="entry name" value="LXG"/>
    <property type="match status" value="1"/>
</dbReference>
<comment type="similarity">
    <text evidence="1">In the N-terminal section; belongs to the LXG family.</text>
</comment>
<gene>
    <name evidence="4" type="ORF">ACFOSE_08725</name>
</gene>
<evidence type="ECO:0000256" key="2">
    <source>
        <dbReference type="SAM" id="MobiDB-lite"/>
    </source>
</evidence>
<dbReference type="EMBL" id="JBHSAC010000074">
    <property type="protein sequence ID" value="MFC3932831.1"/>
    <property type="molecule type" value="Genomic_DNA"/>
</dbReference>
<evidence type="ECO:0000313" key="4">
    <source>
        <dbReference type="EMBL" id="MFC3932831.1"/>
    </source>
</evidence>
<evidence type="ECO:0000256" key="1">
    <source>
        <dbReference type="ARBA" id="ARBA00034117"/>
    </source>
</evidence>